<organism evidence="2 3">
    <name type="scientific">Microbacterium immunditiarum</name>
    <dbReference type="NCBI Taxonomy" id="337480"/>
    <lineage>
        <taxon>Bacteria</taxon>
        <taxon>Bacillati</taxon>
        <taxon>Actinomycetota</taxon>
        <taxon>Actinomycetes</taxon>
        <taxon>Micrococcales</taxon>
        <taxon>Microbacteriaceae</taxon>
        <taxon>Microbacterium</taxon>
    </lineage>
</organism>
<dbReference type="AlphaFoldDB" id="A0A7Y9KKD1"/>
<feature type="transmembrane region" description="Helical" evidence="1">
    <location>
        <begin position="248"/>
        <end position="269"/>
    </location>
</feature>
<evidence type="ECO:0008006" key="4">
    <source>
        <dbReference type="Google" id="ProtNLM"/>
    </source>
</evidence>
<evidence type="ECO:0000313" key="2">
    <source>
        <dbReference type="EMBL" id="NYE20725.1"/>
    </source>
</evidence>
<dbReference type="Proteomes" id="UP000576969">
    <property type="component" value="Unassembled WGS sequence"/>
</dbReference>
<feature type="transmembrane region" description="Helical" evidence="1">
    <location>
        <begin position="119"/>
        <end position="139"/>
    </location>
</feature>
<sequence>MPFTPSHAVVTLPFLRTPLVPAAIAVGAMTPDLPLFVRGTPIRYGWTHDLLWLPATLVLALALLLVWRCALRPAVRELSPRPLAARLPREWDSGATAALRETFGLRPTGETDAPPRRPWVTVLLLGASLAIGVVSHIVWDLFTHEGRWGVAAMPALDEAWGPLDGYKWLQHGSSVVGLVILAVWGLVWLARRPEASVSRVLPGWVRSAWLLSLPAILVAALVIGYAVWGPFTAQFTPQHLAYRMLPPASAVWGVLTLALCTVVQAVRGVRRRAAVGAR</sequence>
<accession>A0A7Y9KKD1</accession>
<proteinExistence type="predicted"/>
<feature type="transmembrane region" description="Helical" evidence="1">
    <location>
        <begin position="168"/>
        <end position="189"/>
    </location>
</feature>
<reference evidence="2 3" key="1">
    <citation type="submission" date="2020-07" db="EMBL/GenBank/DDBJ databases">
        <title>Sequencing the genomes of 1000 actinobacteria strains.</title>
        <authorList>
            <person name="Klenk H.-P."/>
        </authorList>
    </citation>
    <scope>NUCLEOTIDE SEQUENCE [LARGE SCALE GENOMIC DNA]</scope>
    <source>
        <strain evidence="2 3">DSM 24662</strain>
    </source>
</reference>
<evidence type="ECO:0000256" key="1">
    <source>
        <dbReference type="SAM" id="Phobius"/>
    </source>
</evidence>
<feature type="transmembrane region" description="Helical" evidence="1">
    <location>
        <begin position="209"/>
        <end position="228"/>
    </location>
</feature>
<dbReference type="InterPro" id="IPR025238">
    <property type="entry name" value="DUF4184"/>
</dbReference>
<dbReference type="Pfam" id="PF13803">
    <property type="entry name" value="DUF4184"/>
    <property type="match status" value="1"/>
</dbReference>
<dbReference type="RefSeq" id="WP_179490868.1">
    <property type="nucleotide sequence ID" value="NZ_JACCBV010000001.1"/>
</dbReference>
<keyword evidence="1" id="KW-0472">Membrane</keyword>
<dbReference type="EMBL" id="JACCBV010000001">
    <property type="protein sequence ID" value="NYE20725.1"/>
    <property type="molecule type" value="Genomic_DNA"/>
</dbReference>
<keyword evidence="1" id="KW-1133">Transmembrane helix</keyword>
<evidence type="ECO:0000313" key="3">
    <source>
        <dbReference type="Proteomes" id="UP000576969"/>
    </source>
</evidence>
<comment type="caution">
    <text evidence="2">The sequence shown here is derived from an EMBL/GenBank/DDBJ whole genome shotgun (WGS) entry which is preliminary data.</text>
</comment>
<gene>
    <name evidence="2" type="ORF">BJ991_002753</name>
</gene>
<keyword evidence="1" id="KW-0812">Transmembrane</keyword>
<name>A0A7Y9KKD1_9MICO</name>
<keyword evidence="3" id="KW-1185">Reference proteome</keyword>
<feature type="transmembrane region" description="Helical" evidence="1">
    <location>
        <begin position="51"/>
        <end position="71"/>
    </location>
</feature>
<protein>
    <recommendedName>
        <fullName evidence="4">Cell wall anchor protein</fullName>
    </recommendedName>
</protein>